<dbReference type="PANTHER" id="PTHR30535:SF4">
    <property type="entry name" value="HEMIN-BINDING PERIPLASMIC PROTEIN HMUT"/>
    <property type="match status" value="1"/>
</dbReference>
<dbReference type="Pfam" id="PF01497">
    <property type="entry name" value="Peripla_BP_2"/>
    <property type="match status" value="1"/>
</dbReference>
<keyword evidence="4" id="KW-1185">Reference proteome</keyword>
<evidence type="ECO:0000256" key="1">
    <source>
        <dbReference type="SAM" id="SignalP"/>
    </source>
</evidence>
<dbReference type="EMBL" id="JASMWN010000002">
    <property type="protein sequence ID" value="MDU9002907.1"/>
    <property type="molecule type" value="Genomic_DNA"/>
</dbReference>
<accession>A0ABU3V9R1</accession>
<comment type="caution">
    <text evidence="3">The sequence shown here is derived from an EMBL/GenBank/DDBJ whole genome shotgun (WGS) entry which is preliminary data.</text>
</comment>
<proteinExistence type="predicted"/>
<dbReference type="Proteomes" id="UP001255416">
    <property type="component" value="Unassembled WGS sequence"/>
</dbReference>
<dbReference type="Gene3D" id="3.40.50.1980">
    <property type="entry name" value="Nitrogenase molybdenum iron protein domain"/>
    <property type="match status" value="2"/>
</dbReference>
<dbReference type="PANTHER" id="PTHR30535">
    <property type="entry name" value="VITAMIN B12-BINDING PROTEIN"/>
    <property type="match status" value="1"/>
</dbReference>
<reference evidence="4" key="1">
    <citation type="submission" date="2023-05" db="EMBL/GenBank/DDBJ databases">
        <title>Sedimentitalea sp. nov. JM2-8.</title>
        <authorList>
            <person name="Huang J."/>
        </authorList>
    </citation>
    <scope>NUCLEOTIDE SEQUENCE [LARGE SCALE GENOMIC DNA]</scope>
    <source>
        <strain evidence="4">KHS03</strain>
    </source>
</reference>
<feature type="domain" description="Fe/B12 periplasmic-binding" evidence="2">
    <location>
        <begin position="28"/>
        <end position="285"/>
    </location>
</feature>
<dbReference type="CDD" id="cd01149">
    <property type="entry name" value="HutB"/>
    <property type="match status" value="1"/>
</dbReference>
<dbReference type="RefSeq" id="WP_316773374.1">
    <property type="nucleotide sequence ID" value="NZ_JASMWN010000002.1"/>
</dbReference>
<evidence type="ECO:0000259" key="2">
    <source>
        <dbReference type="PROSITE" id="PS50983"/>
    </source>
</evidence>
<organism evidence="3 4">
    <name type="scientific">Sedimentitalea todarodis</name>
    <dbReference type="NCBI Taxonomy" id="1631240"/>
    <lineage>
        <taxon>Bacteria</taxon>
        <taxon>Pseudomonadati</taxon>
        <taxon>Pseudomonadota</taxon>
        <taxon>Alphaproteobacteria</taxon>
        <taxon>Rhodobacterales</taxon>
        <taxon>Paracoccaceae</taxon>
        <taxon>Sedimentitalea</taxon>
    </lineage>
</organism>
<protein>
    <submittedName>
        <fullName evidence="3">ABC transporter substrate-binding protein</fullName>
    </submittedName>
</protein>
<evidence type="ECO:0000313" key="4">
    <source>
        <dbReference type="Proteomes" id="UP001255416"/>
    </source>
</evidence>
<dbReference type="InterPro" id="IPR050902">
    <property type="entry name" value="ABC_Transporter_SBP"/>
</dbReference>
<sequence length="287" mass="29693">MRRIKTTCRWAATVLAVASGTAQADIANVVSAGGSITEIIYALGEQHRLVARDTTSTYPKAAQALPNVGYVRALSPEGVLAMNPGLILAEADAGPPETLEMLREAEVPLVLIPDVPTSEGIAAKIRAVGEALGAGDAAGTLAEEVTVQMQAVAKRAAEVPEASRKRVLFVLSLQGGRILAAGHDTEASSVIELAGAVNAMDGFSGYKPVSEEAVIAATPDIILMMDRRGTGMAEDAAVLSLPAFAATPAGQEMALIRMDGQYLLGFGPRTAQAVTELADRIYGAADQ</sequence>
<evidence type="ECO:0000313" key="3">
    <source>
        <dbReference type="EMBL" id="MDU9002907.1"/>
    </source>
</evidence>
<dbReference type="PROSITE" id="PS50983">
    <property type="entry name" value="FE_B12_PBP"/>
    <property type="match status" value="1"/>
</dbReference>
<gene>
    <name evidence="3" type="ORF">QO231_03440</name>
</gene>
<feature type="chain" id="PRO_5045567869" evidence="1">
    <location>
        <begin position="25"/>
        <end position="287"/>
    </location>
</feature>
<name>A0ABU3V9R1_9RHOB</name>
<dbReference type="InterPro" id="IPR002491">
    <property type="entry name" value="ABC_transptr_periplasmic_BD"/>
</dbReference>
<dbReference type="SUPFAM" id="SSF53807">
    <property type="entry name" value="Helical backbone' metal receptor"/>
    <property type="match status" value="1"/>
</dbReference>
<keyword evidence="1" id="KW-0732">Signal</keyword>
<feature type="signal peptide" evidence="1">
    <location>
        <begin position="1"/>
        <end position="24"/>
    </location>
</feature>